<dbReference type="STRING" id="984487.A0A1E4SLZ6"/>
<dbReference type="GO" id="GO:0010008">
    <property type="term" value="C:endosome membrane"/>
    <property type="evidence" value="ECO:0007669"/>
    <property type="project" value="UniProtKB-SubCell"/>
</dbReference>
<reference evidence="19" key="1">
    <citation type="submission" date="2016-05" db="EMBL/GenBank/DDBJ databases">
        <title>Comparative genomics of biotechnologically important yeasts.</title>
        <authorList>
            <consortium name="DOE Joint Genome Institute"/>
            <person name="Riley R."/>
            <person name="Haridas S."/>
            <person name="Wolfe K.H."/>
            <person name="Lopes M.R."/>
            <person name="Hittinger C.T."/>
            <person name="Goker M."/>
            <person name="Salamov A."/>
            <person name="Wisecaver J."/>
            <person name="Long T.M."/>
            <person name="Aerts A.L."/>
            <person name="Barry K."/>
            <person name="Choi C."/>
            <person name="Clum A."/>
            <person name="Coughlan A.Y."/>
            <person name="Deshpande S."/>
            <person name="Douglass A.P."/>
            <person name="Hanson S.J."/>
            <person name="Klenk H.-P."/>
            <person name="Labutti K."/>
            <person name="Lapidus A."/>
            <person name="Lindquist E."/>
            <person name="Lipzen A."/>
            <person name="Meier-Kolthoff J.P."/>
            <person name="Ohm R.A."/>
            <person name="Otillar R.P."/>
            <person name="Pangilinan J."/>
            <person name="Peng Y."/>
            <person name="Rokas A."/>
            <person name="Rosa C.A."/>
            <person name="Scheuner C."/>
            <person name="Sibirny A.A."/>
            <person name="Slot J.C."/>
            <person name="Stielow J.B."/>
            <person name="Sun H."/>
            <person name="Kurtzman C.P."/>
            <person name="Blackwell M."/>
            <person name="Grigoriev I.V."/>
            <person name="Jeffries T.W."/>
        </authorList>
    </citation>
    <scope>NUCLEOTIDE SEQUENCE [LARGE SCALE GENOMIC DNA]</scope>
    <source>
        <strain evidence="19">NRRL Y-17324</strain>
    </source>
</reference>
<feature type="domain" description="PIK helical" evidence="16">
    <location>
        <begin position="342"/>
        <end position="614"/>
    </location>
</feature>
<keyword evidence="6 14" id="KW-0547">Nucleotide-binding</keyword>
<dbReference type="PROSITE" id="PS51545">
    <property type="entry name" value="PIK_HELICAL"/>
    <property type="match status" value="1"/>
</dbReference>
<evidence type="ECO:0000256" key="6">
    <source>
        <dbReference type="ARBA" id="ARBA00022741"/>
    </source>
</evidence>
<dbReference type="InterPro" id="IPR035892">
    <property type="entry name" value="C2_domain_sf"/>
</dbReference>
<keyword evidence="5 14" id="KW-0808">Transferase</keyword>
<dbReference type="GO" id="GO:0032120">
    <property type="term" value="P:ascospore-type prospore membrane formation"/>
    <property type="evidence" value="ECO:0007669"/>
    <property type="project" value="EnsemblFungi"/>
</dbReference>
<feature type="domain" description="PI3K/PI4K catalytic" evidence="15">
    <location>
        <begin position="700"/>
        <end position="1034"/>
    </location>
</feature>
<dbReference type="Pfam" id="PF00454">
    <property type="entry name" value="PI3_PI4_kinase"/>
    <property type="match status" value="1"/>
</dbReference>
<dbReference type="InterPro" id="IPR016024">
    <property type="entry name" value="ARM-type_fold"/>
</dbReference>
<evidence type="ECO:0000256" key="14">
    <source>
        <dbReference type="PIRNR" id="PIRNR000587"/>
    </source>
</evidence>
<comment type="catalytic activity">
    <reaction evidence="10">
        <text>a 1,2-diacyl-sn-glycero-3-phospho-(1D-myo-inositol) + ATP = a 1,2-diacyl-sn-glycero-3-phospho-(1D-myo-inositol-3-phosphate) + ADP + H(+)</text>
        <dbReference type="Rhea" id="RHEA:12709"/>
        <dbReference type="ChEBI" id="CHEBI:15378"/>
        <dbReference type="ChEBI" id="CHEBI:30616"/>
        <dbReference type="ChEBI" id="CHEBI:57880"/>
        <dbReference type="ChEBI" id="CHEBI:58088"/>
        <dbReference type="ChEBI" id="CHEBI:456216"/>
        <dbReference type="EC" id="2.7.1.137"/>
    </reaction>
    <physiologicalReaction direction="left-to-right" evidence="10">
        <dbReference type="Rhea" id="RHEA:12710"/>
    </physiologicalReaction>
</comment>
<dbReference type="InterPro" id="IPR008290">
    <property type="entry name" value="PI3K_Vps34"/>
</dbReference>
<dbReference type="SUPFAM" id="SSF56112">
    <property type="entry name" value="Protein kinase-like (PK-like)"/>
    <property type="match status" value="1"/>
</dbReference>
<comment type="subcellular location">
    <subcellularLocation>
        <location evidence="2">Endosome membrane</location>
        <topology evidence="2">Peripheral membrane protein</topology>
    </subcellularLocation>
    <subcellularLocation>
        <location evidence="1">Golgi apparatus</location>
        <location evidence="1">trans-Golgi network membrane</location>
        <topology evidence="1">Peripheral membrane protein</topology>
    </subcellularLocation>
</comment>
<evidence type="ECO:0000256" key="7">
    <source>
        <dbReference type="ARBA" id="ARBA00022753"/>
    </source>
</evidence>
<proteinExistence type="inferred from homology"/>
<dbReference type="GO" id="GO:0004672">
    <property type="term" value="F:protein kinase activity"/>
    <property type="evidence" value="ECO:0007669"/>
    <property type="project" value="EnsemblFungi"/>
</dbReference>
<evidence type="ECO:0000256" key="9">
    <source>
        <dbReference type="ARBA" id="ARBA00022840"/>
    </source>
</evidence>
<keyword evidence="19" id="KW-1185">Reference proteome</keyword>
<dbReference type="GO" id="GO:0005524">
    <property type="term" value="F:ATP binding"/>
    <property type="evidence" value="ECO:0007669"/>
    <property type="project" value="UniProtKB-UniRule"/>
</dbReference>
<dbReference type="AlphaFoldDB" id="A0A1E4SLZ6"/>
<dbReference type="GO" id="GO:0005777">
    <property type="term" value="C:peroxisome"/>
    <property type="evidence" value="ECO:0007669"/>
    <property type="project" value="EnsemblFungi"/>
</dbReference>
<dbReference type="PANTHER" id="PTHR10048:SF7">
    <property type="entry name" value="PHOSPHATIDYLINOSITOL 3-KINASE CATALYTIC SUBUNIT TYPE 3"/>
    <property type="match status" value="1"/>
</dbReference>
<protein>
    <recommendedName>
        <fullName evidence="11 14">Phosphatidylinositol 3-kinase VPS34</fullName>
        <ecNumber evidence="4 14">2.7.1.137</ecNumber>
    </recommendedName>
</protein>
<dbReference type="PANTHER" id="PTHR10048">
    <property type="entry name" value="PHOSPHATIDYLINOSITOL KINASE"/>
    <property type="match status" value="1"/>
</dbReference>
<evidence type="ECO:0000256" key="4">
    <source>
        <dbReference type="ARBA" id="ARBA00012073"/>
    </source>
</evidence>
<dbReference type="PIRSF" id="PIRSF000587">
    <property type="entry name" value="PI3K_Vps34"/>
    <property type="match status" value="1"/>
</dbReference>
<dbReference type="InterPro" id="IPR042236">
    <property type="entry name" value="PI3K_accessory_sf"/>
</dbReference>
<dbReference type="EC" id="2.7.1.137" evidence="4 14"/>
<dbReference type="GO" id="GO:0000329">
    <property type="term" value="C:fungal-type vacuole membrane"/>
    <property type="evidence" value="ECO:0007669"/>
    <property type="project" value="EnsemblFungi"/>
</dbReference>
<dbReference type="GO" id="GO:0048015">
    <property type="term" value="P:phosphatidylinositol-mediated signaling"/>
    <property type="evidence" value="ECO:0007669"/>
    <property type="project" value="TreeGrafter"/>
</dbReference>
<keyword evidence="7" id="KW-0967">Endosome</keyword>
<evidence type="ECO:0000313" key="18">
    <source>
        <dbReference type="EMBL" id="ODV80541.1"/>
    </source>
</evidence>
<dbReference type="InterPro" id="IPR018936">
    <property type="entry name" value="PI3/4_kinase_CS"/>
</dbReference>
<accession>A0A1E4SLZ6</accession>
<evidence type="ECO:0000256" key="1">
    <source>
        <dbReference type="ARBA" id="ARBA00004150"/>
    </source>
</evidence>
<evidence type="ECO:0000256" key="12">
    <source>
        <dbReference type="ARBA" id="ARBA00059175"/>
    </source>
</evidence>
<dbReference type="SMART" id="SM00145">
    <property type="entry name" value="PI3Ka"/>
    <property type="match status" value="1"/>
</dbReference>
<comment type="similarity">
    <text evidence="3">Belongs to the PI3/PI4-kinase family. Type III PI4K subfamily.</text>
</comment>
<dbReference type="InterPro" id="IPR057756">
    <property type="entry name" value="PI3-kinase_type3/VPS34_cat"/>
</dbReference>
<evidence type="ECO:0000313" key="19">
    <source>
        <dbReference type="Proteomes" id="UP000094285"/>
    </source>
</evidence>
<dbReference type="SMART" id="SM00142">
    <property type="entry name" value="PI3K_C2"/>
    <property type="match status" value="1"/>
</dbReference>
<dbReference type="GO" id="GO:0034271">
    <property type="term" value="C:phosphatidylinositol 3-kinase complex, class III, type I"/>
    <property type="evidence" value="ECO:0007669"/>
    <property type="project" value="EnsemblFungi"/>
</dbReference>
<evidence type="ECO:0000256" key="13">
    <source>
        <dbReference type="ARBA" id="ARBA00061999"/>
    </source>
</evidence>
<dbReference type="CDD" id="cd00896">
    <property type="entry name" value="PI3Kc_III"/>
    <property type="match status" value="1"/>
</dbReference>
<dbReference type="EMBL" id="KV453910">
    <property type="protein sequence ID" value="ODV80541.1"/>
    <property type="molecule type" value="Genomic_DNA"/>
</dbReference>
<dbReference type="SMART" id="SM00146">
    <property type="entry name" value="PI3Kc"/>
    <property type="match status" value="1"/>
</dbReference>
<evidence type="ECO:0000259" key="15">
    <source>
        <dbReference type="PROSITE" id="PS50290"/>
    </source>
</evidence>
<gene>
    <name evidence="18" type="ORF">CANTADRAFT_47219</name>
</gene>
<evidence type="ECO:0000256" key="11">
    <source>
        <dbReference type="ARBA" id="ARBA00041128"/>
    </source>
</evidence>
<feature type="domain" description="C2 PI3K-type" evidence="17">
    <location>
        <begin position="45"/>
        <end position="207"/>
    </location>
</feature>
<dbReference type="GO" id="GO:0005794">
    <property type="term" value="C:Golgi apparatus"/>
    <property type="evidence" value="ECO:0007669"/>
    <property type="project" value="UniProtKB-SubCell"/>
</dbReference>
<comment type="function">
    <text evidence="12">Multifunctional phosphatidylinositol 3-kinase involved in acidification of vacuoles, pH-dependent cell growth, and autophagocytosis. Plays an important role in protein transport and virulence. Component of the autophagy-specific VPS34 PI3-kinase complex I essential to recruit the ATG8-phosphatidylinositol conjugate and the ATG12-ATG5 conjugate to the pre-autophagosomal structure. Also involved in endosome-to-Golgi retrograde transport as part of the VPS34 PI3-kinase complex II. This second complex is required for the endosome-to-Golgi retrieval of PEP1 and KEX2, and the recruitment of VPS5 and VPS7, two components of the retromer complex, to endosomal membranes (probably through the synthesis of a specific pool of phosphatidylinositol 3-phosphate recruiting the retromer to the endosomes). Finally, it might also be involved in ethanol tolerance and cell wall integrity.</text>
</comment>
<dbReference type="GO" id="GO:0006897">
    <property type="term" value="P:endocytosis"/>
    <property type="evidence" value="ECO:0007669"/>
    <property type="project" value="TreeGrafter"/>
</dbReference>
<dbReference type="GO" id="GO:0034272">
    <property type="term" value="C:phosphatidylinositol 3-kinase complex, class III, type II"/>
    <property type="evidence" value="ECO:0007669"/>
    <property type="project" value="EnsemblFungi"/>
</dbReference>
<evidence type="ECO:0000256" key="2">
    <source>
        <dbReference type="ARBA" id="ARBA00004481"/>
    </source>
</evidence>
<dbReference type="CDD" id="cd08397">
    <property type="entry name" value="C2_PI3K_class_III"/>
    <property type="match status" value="1"/>
</dbReference>
<evidence type="ECO:0000256" key="8">
    <source>
        <dbReference type="ARBA" id="ARBA00022777"/>
    </source>
</evidence>
<dbReference type="PROSITE" id="PS00916">
    <property type="entry name" value="PI3_4_KINASE_2"/>
    <property type="match status" value="1"/>
</dbReference>
<dbReference type="InterPro" id="IPR015433">
    <property type="entry name" value="PI3/4_kinase"/>
</dbReference>
<keyword evidence="9 14" id="KW-0067">ATP-binding</keyword>
<dbReference type="InterPro" id="IPR001263">
    <property type="entry name" value="PI3K_accessory_dom"/>
</dbReference>
<dbReference type="OrthoDB" id="67688at2759"/>
<dbReference type="GO" id="GO:0016303">
    <property type="term" value="F:1-phosphatidylinositol-3-kinase activity"/>
    <property type="evidence" value="ECO:0007669"/>
    <property type="project" value="UniProtKB-UniRule"/>
</dbReference>
<dbReference type="PROSITE" id="PS50290">
    <property type="entry name" value="PI3_4_KINASE_3"/>
    <property type="match status" value="1"/>
</dbReference>
<evidence type="ECO:0000259" key="17">
    <source>
        <dbReference type="PROSITE" id="PS51547"/>
    </source>
</evidence>
<dbReference type="GO" id="GO:0000407">
    <property type="term" value="C:phagophore assembly site"/>
    <property type="evidence" value="ECO:0007669"/>
    <property type="project" value="EnsemblFungi"/>
</dbReference>
<dbReference type="PROSITE" id="PS51547">
    <property type="entry name" value="C2_PI3K"/>
    <property type="match status" value="1"/>
</dbReference>
<dbReference type="Proteomes" id="UP000094285">
    <property type="component" value="Unassembled WGS sequence"/>
</dbReference>
<dbReference type="Gene3D" id="3.30.1010.10">
    <property type="entry name" value="Phosphatidylinositol 3-kinase Catalytic Subunit, Chain A, domain 4"/>
    <property type="match status" value="1"/>
</dbReference>
<dbReference type="Pfam" id="PF00613">
    <property type="entry name" value="PI3Ka"/>
    <property type="match status" value="2"/>
</dbReference>
<dbReference type="RefSeq" id="XP_020065663.1">
    <property type="nucleotide sequence ID" value="XM_020209440.1"/>
</dbReference>
<dbReference type="SUPFAM" id="SSF49562">
    <property type="entry name" value="C2 domain (Calcium/lipid-binding domain, CaLB)"/>
    <property type="match status" value="1"/>
</dbReference>
<dbReference type="Pfam" id="PF00792">
    <property type="entry name" value="PI3K_C2"/>
    <property type="match status" value="1"/>
</dbReference>
<dbReference type="Gene3D" id="1.25.40.70">
    <property type="entry name" value="Phosphatidylinositol 3-kinase, accessory domain (PIK)"/>
    <property type="match status" value="1"/>
</dbReference>
<dbReference type="InterPro" id="IPR000403">
    <property type="entry name" value="PI3/4_kinase_cat_dom"/>
</dbReference>
<dbReference type="GO" id="GO:0000045">
    <property type="term" value="P:autophagosome assembly"/>
    <property type="evidence" value="ECO:0007669"/>
    <property type="project" value="TreeGrafter"/>
</dbReference>
<organism evidence="18 19">
    <name type="scientific">Suhomyces tanzawaensis NRRL Y-17324</name>
    <dbReference type="NCBI Taxonomy" id="984487"/>
    <lineage>
        <taxon>Eukaryota</taxon>
        <taxon>Fungi</taxon>
        <taxon>Dikarya</taxon>
        <taxon>Ascomycota</taxon>
        <taxon>Saccharomycotina</taxon>
        <taxon>Pichiomycetes</taxon>
        <taxon>Debaryomycetaceae</taxon>
        <taxon>Suhomyces</taxon>
    </lineage>
</organism>
<dbReference type="GO" id="GO:0071561">
    <property type="term" value="C:nucleus-vacuole junction"/>
    <property type="evidence" value="ECO:0007669"/>
    <property type="project" value="EnsemblFungi"/>
</dbReference>
<sequence length="1050" mass="119484">MSDGPEFSKTNTATFGLSKDLAVPIQVKIGFLQSTNDARAQLASLSDKFDNPLVFKKLSNIHKNSDLYLSVAVYDGTNNNQVSIALQTPYKSLVANKRTWNTHLKLSHLYNQVALDSYLKFTLYEITDTKLVEFGIGYLSLFNKKTSCLRKGAQKIPIYQQDPTEHVEYNNIPGLTSLEELLINYENSDYPHVSWLDKLSLARIKKEIELNTDHDYYLYVELPNFELPVVYSDIIYKIPEIPYNNDSNTDDPFNSSIVINSIDIPMTKLTSAGSNQNSSITRSDELYANGAPKGVTHGLKVYDPDFNFAFINNPQNTTALLDPIELKYHKLERNINNNSILDKELKPSPQIRDELLKILTKPSNIELNDVEKNLIWKFRYFFSKNNSVGTGAGSSGSEAAKGNITTTKSFFPKFLKSINWNNDYELRHVFEEIIPNYWSVDKLQIGDALELLSSYFNPYTLCPIPIEQGTQDAQAPNGSNSTKSSRKTEDTKAYKVFKYVTYLRKLAVDRLKLANNEELLLYLLQLVQALKYESLIYDQKFPGSDGSENFQIVNELNNEFDVLKSPLAKFLIEKSVQNEKLGNFFYWYVKVENEDQLSQGQVPAKSIYTAVLNRFIESLKKYSHSKKLPYYKYLKRQIWFIKKLTNLVELIRTSFKKNEPTAKKKEFLKEYLANSSNELLKFPEPFPLPLDPSVMICGCYPEESSVFKSSLSPLKITFKTLINKHSSSSQLFGKRYPKHGKYPLMFKIGDDLRQDQLVIQIINLMDQLLKNENLDLKLTPYKILATSPVAGLIQFVPNETLDSILARTYPEVGDAGGQSSGILNFMKVHEAEAENRNDEENSSDIQARSVIQGLGDSEGSLSIANSRQSHHPIISSDLGVSNVLMDNYVKSCAGYCVITYLLGVGDRHLDNLLLSPNGKFWHADFGYILGRDPKPFPPLMKLPIQVVDGMGGLTHENFNIFKSYCFITYTTLRKNSNLILNLFQLMLDANIPDIKIDPVRAIEKVQEKFCLEMTEEEAILHFQNLINDSVNAFLPVVIDRLHSLAQYWRA</sequence>
<dbReference type="GO" id="GO:0000425">
    <property type="term" value="P:pexophagy"/>
    <property type="evidence" value="ECO:0007669"/>
    <property type="project" value="EnsemblFungi"/>
</dbReference>
<dbReference type="Gene3D" id="2.60.40.150">
    <property type="entry name" value="C2 domain"/>
    <property type="match status" value="1"/>
</dbReference>
<dbReference type="GO" id="GO:0032968">
    <property type="term" value="P:positive regulation of transcription elongation by RNA polymerase II"/>
    <property type="evidence" value="ECO:0007669"/>
    <property type="project" value="EnsemblFungi"/>
</dbReference>
<dbReference type="SUPFAM" id="SSF48371">
    <property type="entry name" value="ARM repeat"/>
    <property type="match status" value="1"/>
</dbReference>
<dbReference type="InterPro" id="IPR002420">
    <property type="entry name" value="PI3K-type_C2_dom"/>
</dbReference>
<evidence type="ECO:0000256" key="10">
    <source>
        <dbReference type="ARBA" id="ARBA00023985"/>
    </source>
</evidence>
<dbReference type="Gene3D" id="1.10.1070.11">
    <property type="entry name" value="Phosphatidylinositol 3-/4-kinase, catalytic domain"/>
    <property type="match status" value="1"/>
</dbReference>
<comment type="subunit">
    <text evidence="13">Component of the autophagy-specific VPS34 PI3-kinase complex I composed of at least VPS15, VPS30, VPS34, and of the VPS34 PI3-kinase complex II composed of VPS15, VPS30, VPS34 and VPS38. Interacts with VMNA7.</text>
</comment>
<dbReference type="FunFam" id="3.30.1010.10:FF:000002">
    <property type="entry name" value="Phosphatidylinositol 3-kinase catalytic subunit type 3"/>
    <property type="match status" value="1"/>
</dbReference>
<keyword evidence="8 14" id="KW-0418">Kinase</keyword>
<dbReference type="GO" id="GO:0051365">
    <property type="term" value="P:cellular response to potassium ion starvation"/>
    <property type="evidence" value="ECO:0007669"/>
    <property type="project" value="EnsemblFungi"/>
</dbReference>
<evidence type="ECO:0000256" key="3">
    <source>
        <dbReference type="ARBA" id="ARBA00006209"/>
    </source>
</evidence>
<dbReference type="PROSITE" id="PS00915">
    <property type="entry name" value="PI3_4_KINASE_1"/>
    <property type="match status" value="1"/>
</dbReference>
<dbReference type="InterPro" id="IPR036940">
    <property type="entry name" value="PI3/4_kinase_cat_sf"/>
</dbReference>
<dbReference type="InterPro" id="IPR011009">
    <property type="entry name" value="Kinase-like_dom_sf"/>
</dbReference>
<evidence type="ECO:0000256" key="5">
    <source>
        <dbReference type="ARBA" id="ARBA00022679"/>
    </source>
</evidence>
<dbReference type="GeneID" id="30983576"/>
<dbReference type="FunFam" id="1.10.1070.11:FF:000002">
    <property type="entry name" value="Phosphatidylinositol 3-kinase catalytic subunit type 3"/>
    <property type="match status" value="1"/>
</dbReference>
<evidence type="ECO:0000259" key="16">
    <source>
        <dbReference type="PROSITE" id="PS51545"/>
    </source>
</evidence>
<name>A0A1E4SLZ6_9ASCO</name>